<feature type="signal peptide" evidence="1">
    <location>
        <begin position="1"/>
        <end position="30"/>
    </location>
</feature>
<accession>A0ABV9Y773</accession>
<feature type="chain" id="PRO_5047067978" description="Spore-associated protein A" evidence="1">
    <location>
        <begin position="31"/>
        <end position="151"/>
    </location>
</feature>
<evidence type="ECO:0000313" key="2">
    <source>
        <dbReference type="EMBL" id="MFC5058236.1"/>
    </source>
</evidence>
<organism evidence="2 3">
    <name type="scientific">Saccharothrix xinjiangensis</name>
    <dbReference type="NCBI Taxonomy" id="204798"/>
    <lineage>
        <taxon>Bacteria</taxon>
        <taxon>Bacillati</taxon>
        <taxon>Actinomycetota</taxon>
        <taxon>Actinomycetes</taxon>
        <taxon>Pseudonocardiales</taxon>
        <taxon>Pseudonocardiaceae</taxon>
        <taxon>Saccharothrix</taxon>
    </lineage>
</organism>
<dbReference type="RefSeq" id="WP_344037699.1">
    <property type="nucleotide sequence ID" value="NZ_BAAAKE010000008.1"/>
</dbReference>
<evidence type="ECO:0000256" key="1">
    <source>
        <dbReference type="SAM" id="SignalP"/>
    </source>
</evidence>
<dbReference type="Proteomes" id="UP001595833">
    <property type="component" value="Unassembled WGS sequence"/>
</dbReference>
<proteinExistence type="predicted"/>
<name>A0ABV9Y773_9PSEU</name>
<protein>
    <recommendedName>
        <fullName evidence="4">Spore-associated protein A</fullName>
    </recommendedName>
</protein>
<evidence type="ECO:0000313" key="3">
    <source>
        <dbReference type="Proteomes" id="UP001595833"/>
    </source>
</evidence>
<comment type="caution">
    <text evidence="2">The sequence shown here is derived from an EMBL/GenBank/DDBJ whole genome shotgun (WGS) entry which is preliminary data.</text>
</comment>
<keyword evidence="3" id="KW-1185">Reference proteome</keyword>
<dbReference type="PROSITE" id="PS51257">
    <property type="entry name" value="PROKAR_LIPOPROTEIN"/>
    <property type="match status" value="1"/>
</dbReference>
<reference evidence="3" key="1">
    <citation type="journal article" date="2019" name="Int. J. Syst. Evol. Microbiol.">
        <title>The Global Catalogue of Microorganisms (GCM) 10K type strain sequencing project: providing services to taxonomists for standard genome sequencing and annotation.</title>
        <authorList>
            <consortium name="The Broad Institute Genomics Platform"/>
            <consortium name="The Broad Institute Genome Sequencing Center for Infectious Disease"/>
            <person name="Wu L."/>
            <person name="Ma J."/>
        </authorList>
    </citation>
    <scope>NUCLEOTIDE SEQUENCE [LARGE SCALE GENOMIC DNA]</scope>
    <source>
        <strain evidence="3">KCTC 12848</strain>
    </source>
</reference>
<dbReference type="EMBL" id="JBHSJB010000031">
    <property type="protein sequence ID" value="MFC5058236.1"/>
    <property type="molecule type" value="Genomic_DNA"/>
</dbReference>
<keyword evidence="1" id="KW-0732">Signal</keyword>
<evidence type="ECO:0008006" key="4">
    <source>
        <dbReference type="Google" id="ProtNLM"/>
    </source>
</evidence>
<gene>
    <name evidence="2" type="ORF">ACFPFM_31375</name>
</gene>
<sequence length="151" mass="15534">MTRKALFSRALVAVVAVLGALVLPAGQAAAQSCGGSLVGRYALNYGGSAIGELVVYYSSSTGQNCARMNHLGATHGVALRTVVFIVACRETTPGPTCTYYGTPQVDDGTYAYYAGPRSVSASGRCIHAAGDIYYAGAKRHVQVSPVAAHCG</sequence>